<dbReference type="EMBL" id="HBUE01011667">
    <property type="protein sequence ID" value="CAG6448709.1"/>
    <property type="molecule type" value="Transcribed_RNA"/>
</dbReference>
<protein>
    <submittedName>
        <fullName evidence="1">(northern house mosquito) hypothetical protein</fullName>
    </submittedName>
</protein>
<organism evidence="1">
    <name type="scientific">Culex pipiens</name>
    <name type="common">House mosquito</name>
    <dbReference type="NCBI Taxonomy" id="7175"/>
    <lineage>
        <taxon>Eukaryota</taxon>
        <taxon>Metazoa</taxon>
        <taxon>Ecdysozoa</taxon>
        <taxon>Arthropoda</taxon>
        <taxon>Hexapoda</taxon>
        <taxon>Insecta</taxon>
        <taxon>Pterygota</taxon>
        <taxon>Neoptera</taxon>
        <taxon>Endopterygota</taxon>
        <taxon>Diptera</taxon>
        <taxon>Nematocera</taxon>
        <taxon>Culicoidea</taxon>
        <taxon>Culicidae</taxon>
        <taxon>Culicinae</taxon>
        <taxon>Culicini</taxon>
        <taxon>Culex</taxon>
        <taxon>Culex</taxon>
    </lineage>
</organism>
<name>A0A8D8EWW8_CULPI</name>
<proteinExistence type="predicted"/>
<accession>A0A8D8EWW8</accession>
<dbReference type="AlphaFoldDB" id="A0A8D8EWW8"/>
<evidence type="ECO:0000313" key="1">
    <source>
        <dbReference type="EMBL" id="CAG6448709.1"/>
    </source>
</evidence>
<sequence>MEGKVFGGVEAVVGAPEEGRHDRGFGDVVEPLDRGLFVLVEGSQRSGDSQDERESFGQHGVRDRSTAKVQVAVVVASRYSANEIVLLQAEVIEGGQVIVDDSSFPFFIDLSGDRSLMVQLVIFELRGLCCDLNGIRNHQIEMFGKQAFVGVRLAHVAVISVHQQIVSTPFTEE</sequence>
<reference evidence="1" key="1">
    <citation type="submission" date="2021-05" db="EMBL/GenBank/DDBJ databases">
        <authorList>
            <person name="Alioto T."/>
            <person name="Alioto T."/>
            <person name="Gomez Garrido J."/>
        </authorList>
    </citation>
    <scope>NUCLEOTIDE SEQUENCE</scope>
</reference>